<evidence type="ECO:0000313" key="3">
    <source>
        <dbReference type="Proteomes" id="UP000184020"/>
    </source>
</evidence>
<organism evidence="2 3">
    <name type="scientific">Flavobacterium micromati</name>
    <dbReference type="NCBI Taxonomy" id="229205"/>
    <lineage>
        <taxon>Bacteria</taxon>
        <taxon>Pseudomonadati</taxon>
        <taxon>Bacteroidota</taxon>
        <taxon>Flavobacteriia</taxon>
        <taxon>Flavobacteriales</taxon>
        <taxon>Flavobacteriaceae</taxon>
        <taxon>Flavobacterium</taxon>
    </lineage>
</organism>
<gene>
    <name evidence="2" type="ORF">SAMN05444372_11082</name>
</gene>
<dbReference type="AlphaFoldDB" id="A0A1M5MXQ6"/>
<proteinExistence type="predicted"/>
<feature type="region of interest" description="Disordered" evidence="1">
    <location>
        <begin position="291"/>
        <end position="311"/>
    </location>
</feature>
<evidence type="ECO:0000256" key="1">
    <source>
        <dbReference type="SAM" id="MobiDB-lite"/>
    </source>
</evidence>
<keyword evidence="3" id="KW-1185">Reference proteome</keyword>
<evidence type="ECO:0000313" key="2">
    <source>
        <dbReference type="EMBL" id="SHG82116.1"/>
    </source>
</evidence>
<dbReference type="EMBL" id="FQWF01000010">
    <property type="protein sequence ID" value="SHG82116.1"/>
    <property type="molecule type" value="Genomic_DNA"/>
</dbReference>
<dbReference type="Proteomes" id="UP000184020">
    <property type="component" value="Unassembled WGS sequence"/>
</dbReference>
<sequence>MNYIKHLTGFFDKVSKDKILNPTHVSLYIALFQFWNCNRFKNPISISRDEVMRISKISSKATYHKCLKNLHSLGYINYEPSYNPFKGSQVYLFNLADELKPMPKSEKNTSSNNEPVFKLVDEQVVDKSCTSSDTGTEQALVSYINNTNITNNPNILKVTNLDEQAQNFQDDGSIFKNQDAEKKEKKLREKKKSLLDSPTPIEKNYEIVDKVNFVTSSVSSRAQSRDEKPRIEDVKTYFLEQDFQEIEAQKFFNYFSSNGWLVGGKTPMVDWKAAAQNWMINANKFNTNEQYQPNRAKHLNTTIDKDYSEPL</sequence>
<reference evidence="3" key="1">
    <citation type="submission" date="2016-11" db="EMBL/GenBank/DDBJ databases">
        <authorList>
            <person name="Varghese N."/>
            <person name="Submissions S."/>
        </authorList>
    </citation>
    <scope>NUCLEOTIDE SEQUENCE [LARGE SCALE GENOMIC DNA]</scope>
    <source>
        <strain evidence="3">DSM 17659</strain>
    </source>
</reference>
<name>A0A1M5MXQ6_9FLAO</name>
<protein>
    <submittedName>
        <fullName evidence="2">Uncharacterized protein</fullName>
    </submittedName>
</protein>
<accession>A0A1M5MXQ6</accession>
<dbReference type="RefSeq" id="WP_073020538.1">
    <property type="nucleotide sequence ID" value="NZ_FQWF01000010.1"/>
</dbReference>
<dbReference type="STRING" id="229205.SAMN05444372_11082"/>
<dbReference type="OrthoDB" id="1442826at2"/>